<dbReference type="InterPro" id="IPR047817">
    <property type="entry name" value="ABC2_TM_bact-type"/>
</dbReference>
<sequence length="291" mass="31815">MGGDRILPSVRLSPPACRRSGAPPDVLTTLAHPWRHEALIRILAWREISGRYRGSLLGSLWPLLTPLLMLGVYTLVFGVIAPTRWPGAQEQGIGMFALRLLAGMVVHGLLAEVLSRAPTLVTSQPNYVTKVVFPLEALGWVSLLTALFHTAMALLVLIVLNGVLGTGLSWSLLALPAILLPYALLLLGLAWLIAALGVYLRDLAQLVGPLVMMTMFLGPVFYPRQAMPVAAQPWLAVNPITIPVEQARRALFEAQWPQWDVLAQYSLVAMAVYLFGLWAFSKLKKGFADVL</sequence>
<accession>A0A5B7ZQA5</accession>
<feature type="transmembrane region" description="Helical" evidence="9">
    <location>
        <begin position="93"/>
        <end position="117"/>
    </location>
</feature>
<feature type="transmembrane region" description="Helical" evidence="9">
    <location>
        <begin position="137"/>
        <end position="160"/>
    </location>
</feature>
<name>A0A5B7ZQA5_9GAMM</name>
<evidence type="ECO:0000256" key="4">
    <source>
        <dbReference type="ARBA" id="ARBA00022475"/>
    </source>
</evidence>
<keyword evidence="6 9" id="KW-1133">Transmembrane helix</keyword>
<dbReference type="GO" id="GO:0015920">
    <property type="term" value="P:lipopolysaccharide transport"/>
    <property type="evidence" value="ECO:0007669"/>
    <property type="project" value="TreeGrafter"/>
</dbReference>
<feature type="transmembrane region" description="Helical" evidence="9">
    <location>
        <begin position="60"/>
        <end position="81"/>
    </location>
</feature>
<dbReference type="GO" id="GO:0015774">
    <property type="term" value="P:polysaccharide transport"/>
    <property type="evidence" value="ECO:0007669"/>
    <property type="project" value="UniProtKB-KW"/>
</dbReference>
<evidence type="ECO:0000256" key="6">
    <source>
        <dbReference type="ARBA" id="ARBA00022989"/>
    </source>
</evidence>
<gene>
    <name evidence="11" type="ORF">FHQ07_06265</name>
</gene>
<evidence type="ECO:0000259" key="10">
    <source>
        <dbReference type="PROSITE" id="PS51012"/>
    </source>
</evidence>
<evidence type="ECO:0000256" key="8">
    <source>
        <dbReference type="ARBA" id="ARBA00023136"/>
    </source>
</evidence>
<evidence type="ECO:0000313" key="12">
    <source>
        <dbReference type="Proteomes" id="UP000308149"/>
    </source>
</evidence>
<dbReference type="KEGG" id="thes:FHQ07_06265"/>
<comment type="similarity">
    <text evidence="2 9">Belongs to the ABC-2 integral membrane protein family.</text>
</comment>
<evidence type="ECO:0000256" key="7">
    <source>
        <dbReference type="ARBA" id="ARBA00023047"/>
    </source>
</evidence>
<dbReference type="EMBL" id="CP040871">
    <property type="protein sequence ID" value="QDA56949.1"/>
    <property type="molecule type" value="Genomic_DNA"/>
</dbReference>
<keyword evidence="12" id="KW-1185">Reference proteome</keyword>
<feature type="transmembrane region" description="Helical" evidence="9">
    <location>
        <begin position="262"/>
        <end position="281"/>
    </location>
</feature>
<dbReference type="AlphaFoldDB" id="A0A5B7ZQA5"/>
<feature type="transmembrane region" description="Helical" evidence="9">
    <location>
        <begin position="172"/>
        <end position="197"/>
    </location>
</feature>
<evidence type="ECO:0000313" key="11">
    <source>
        <dbReference type="EMBL" id="QDA56949.1"/>
    </source>
</evidence>
<protein>
    <recommendedName>
        <fullName evidence="9">Transport permease protein</fullName>
    </recommendedName>
</protein>
<dbReference type="InterPro" id="IPR013525">
    <property type="entry name" value="ABC2_TM"/>
</dbReference>
<keyword evidence="3 9" id="KW-0813">Transport</keyword>
<evidence type="ECO:0000256" key="5">
    <source>
        <dbReference type="ARBA" id="ARBA00022692"/>
    </source>
</evidence>
<evidence type="ECO:0000256" key="3">
    <source>
        <dbReference type="ARBA" id="ARBA00022448"/>
    </source>
</evidence>
<dbReference type="PANTHER" id="PTHR30413:SF10">
    <property type="entry name" value="CAPSULE POLYSACCHARIDE EXPORT INNER-MEMBRANE PROTEIN CTRC"/>
    <property type="match status" value="1"/>
</dbReference>
<evidence type="ECO:0000256" key="9">
    <source>
        <dbReference type="RuleBase" id="RU361157"/>
    </source>
</evidence>
<keyword evidence="7" id="KW-0625">Polysaccharide transport</keyword>
<dbReference type="PANTHER" id="PTHR30413">
    <property type="entry name" value="INNER MEMBRANE TRANSPORT PERMEASE"/>
    <property type="match status" value="1"/>
</dbReference>
<proteinExistence type="inferred from homology"/>
<dbReference type="Pfam" id="PF01061">
    <property type="entry name" value="ABC2_membrane"/>
    <property type="match status" value="1"/>
</dbReference>
<evidence type="ECO:0000256" key="1">
    <source>
        <dbReference type="ARBA" id="ARBA00004651"/>
    </source>
</evidence>
<feature type="domain" description="ABC transmembrane type-2" evidence="10">
    <location>
        <begin position="57"/>
        <end position="283"/>
    </location>
</feature>
<keyword evidence="8 9" id="KW-0472">Membrane</keyword>
<keyword evidence="7" id="KW-0762">Sugar transport</keyword>
<evidence type="ECO:0000256" key="2">
    <source>
        <dbReference type="ARBA" id="ARBA00007783"/>
    </source>
</evidence>
<dbReference type="PROSITE" id="PS51012">
    <property type="entry name" value="ABC_TM2"/>
    <property type="match status" value="1"/>
</dbReference>
<dbReference type="GO" id="GO:0140359">
    <property type="term" value="F:ABC-type transporter activity"/>
    <property type="evidence" value="ECO:0007669"/>
    <property type="project" value="InterPro"/>
</dbReference>
<comment type="subcellular location">
    <subcellularLocation>
        <location evidence="9">Cell inner membrane</location>
        <topology evidence="9">Multi-pass membrane protein</topology>
    </subcellularLocation>
    <subcellularLocation>
        <location evidence="1">Cell membrane</location>
        <topology evidence="1">Multi-pass membrane protein</topology>
    </subcellularLocation>
</comment>
<dbReference type="OrthoDB" id="9786910at2"/>
<reference evidence="11 12" key="1">
    <citation type="submission" date="2019-06" db="EMBL/GenBank/DDBJ databases">
        <title>Thermomonas aquatica sp. nov., isolated from an industrial wastewater treatment plant.</title>
        <authorList>
            <person name="Jeon J.H."/>
            <person name="Park D.-S."/>
        </authorList>
    </citation>
    <scope>NUCLEOTIDE SEQUENCE [LARGE SCALE GENOMIC DNA]</scope>
    <source>
        <strain evidence="11 12">SY21</strain>
    </source>
</reference>
<keyword evidence="5 9" id="KW-0812">Transmembrane</keyword>
<keyword evidence="4 9" id="KW-1003">Cell membrane</keyword>
<feature type="transmembrane region" description="Helical" evidence="9">
    <location>
        <begin position="203"/>
        <end position="222"/>
    </location>
</feature>
<dbReference type="Proteomes" id="UP000308149">
    <property type="component" value="Chromosome"/>
</dbReference>
<dbReference type="GO" id="GO:0005886">
    <property type="term" value="C:plasma membrane"/>
    <property type="evidence" value="ECO:0007669"/>
    <property type="project" value="UniProtKB-SubCell"/>
</dbReference>
<organism evidence="11 12">
    <name type="scientific">Thermomonas aquatica</name>
    <dbReference type="NCBI Taxonomy" id="2202149"/>
    <lineage>
        <taxon>Bacteria</taxon>
        <taxon>Pseudomonadati</taxon>
        <taxon>Pseudomonadota</taxon>
        <taxon>Gammaproteobacteria</taxon>
        <taxon>Lysobacterales</taxon>
        <taxon>Lysobacteraceae</taxon>
        <taxon>Thermomonas</taxon>
    </lineage>
</organism>